<dbReference type="RefSeq" id="WP_170009462.1">
    <property type="nucleotide sequence ID" value="NZ_JABCRE010000002.1"/>
</dbReference>
<evidence type="ECO:0000313" key="4">
    <source>
        <dbReference type="Proteomes" id="UP000561181"/>
    </source>
</evidence>
<feature type="transmembrane region" description="Helical" evidence="1">
    <location>
        <begin position="112"/>
        <end position="134"/>
    </location>
</feature>
<dbReference type="AlphaFoldDB" id="A0A848QIZ8"/>
<protein>
    <recommendedName>
        <fullName evidence="2">Glycerophosphoryl diester phosphodiesterase membrane domain-containing protein</fullName>
    </recommendedName>
</protein>
<evidence type="ECO:0000313" key="3">
    <source>
        <dbReference type="EMBL" id="NMW30633.1"/>
    </source>
</evidence>
<dbReference type="InterPro" id="IPR018476">
    <property type="entry name" value="GlyceroP-diester-Pdiesterase_M"/>
</dbReference>
<dbReference type="Pfam" id="PF10110">
    <property type="entry name" value="GPDPase_memb"/>
    <property type="match status" value="1"/>
</dbReference>
<organism evidence="3 4">
    <name type="scientific">Pontixanthobacter rizhaonensis</name>
    <dbReference type="NCBI Taxonomy" id="2730337"/>
    <lineage>
        <taxon>Bacteria</taxon>
        <taxon>Pseudomonadati</taxon>
        <taxon>Pseudomonadota</taxon>
        <taxon>Alphaproteobacteria</taxon>
        <taxon>Sphingomonadales</taxon>
        <taxon>Erythrobacteraceae</taxon>
        <taxon>Pontixanthobacter</taxon>
    </lineage>
</organism>
<gene>
    <name evidence="3" type="ORF">HKD42_00990</name>
</gene>
<feature type="transmembrane region" description="Helical" evidence="1">
    <location>
        <begin position="140"/>
        <end position="173"/>
    </location>
</feature>
<feature type="transmembrane region" description="Helical" evidence="1">
    <location>
        <begin position="194"/>
        <end position="223"/>
    </location>
</feature>
<keyword evidence="4" id="KW-1185">Reference proteome</keyword>
<name>A0A848QIZ8_9SPHN</name>
<keyword evidence="1" id="KW-0472">Membrane</keyword>
<dbReference type="Proteomes" id="UP000561181">
    <property type="component" value="Unassembled WGS sequence"/>
</dbReference>
<dbReference type="EMBL" id="JABCRE010000002">
    <property type="protein sequence ID" value="NMW30633.1"/>
    <property type="molecule type" value="Genomic_DNA"/>
</dbReference>
<keyword evidence="1" id="KW-0812">Transmembrane</keyword>
<feature type="transmembrane region" description="Helical" evidence="1">
    <location>
        <begin position="229"/>
        <end position="254"/>
    </location>
</feature>
<evidence type="ECO:0000259" key="2">
    <source>
        <dbReference type="Pfam" id="PF10110"/>
    </source>
</evidence>
<feature type="transmembrane region" description="Helical" evidence="1">
    <location>
        <begin position="21"/>
        <end position="42"/>
    </location>
</feature>
<comment type="caution">
    <text evidence="3">The sequence shown here is derived from an EMBL/GenBank/DDBJ whole genome shotgun (WGS) entry which is preliminary data.</text>
</comment>
<feature type="transmembrane region" description="Helical" evidence="1">
    <location>
        <begin position="71"/>
        <end position="91"/>
    </location>
</feature>
<keyword evidence="1" id="KW-1133">Transmembrane helix</keyword>
<proteinExistence type="predicted"/>
<reference evidence="3 4" key="1">
    <citation type="submission" date="2020-04" db="EMBL/GenBank/DDBJ databases">
        <authorList>
            <person name="Liu A."/>
        </authorList>
    </citation>
    <scope>NUCLEOTIDE SEQUENCE [LARGE SCALE GENOMIC DNA]</scope>
    <source>
        <strain evidence="3 4">RZ02</strain>
    </source>
</reference>
<sequence length="271" mass="28058">MKLDMSQAWNDATAIALANKDVLGIIAAVFFFLPTLALSVLAPGTELEAAAANPDQFQAAMIAYLTSNWPLFLIYVVATTVGTMTVFALLGKRQSVTVGEAIKAGLGATLPYLGATLLIGLATVLAFGVIGAISAATGSAVIGSVLGIALGIALFIAMIRFIIVGPVIAVEDVNNPVAALRRSWALVKGNTRRVFGFIFLLIIAIIVVSAVIGMVFGLVAALVGGDIGVWIEAVPAAIISAVSSVLLLSVYTAIHRQLTHGLPTTDIEIFE</sequence>
<evidence type="ECO:0000256" key="1">
    <source>
        <dbReference type="SAM" id="Phobius"/>
    </source>
</evidence>
<feature type="domain" description="Glycerophosphoryl diester phosphodiesterase membrane" evidence="2">
    <location>
        <begin position="144"/>
        <end position="254"/>
    </location>
</feature>
<accession>A0A848QIZ8</accession>